<proteinExistence type="predicted"/>
<feature type="non-terminal residue" evidence="1">
    <location>
        <position position="76"/>
    </location>
</feature>
<evidence type="ECO:0000313" key="2">
    <source>
        <dbReference type="Proteomes" id="UP001202328"/>
    </source>
</evidence>
<dbReference type="EMBL" id="JAJJMB010016345">
    <property type="protein sequence ID" value="KAI3847818.1"/>
    <property type="molecule type" value="Genomic_DNA"/>
</dbReference>
<dbReference type="Proteomes" id="UP001202328">
    <property type="component" value="Unassembled WGS sequence"/>
</dbReference>
<protein>
    <submittedName>
        <fullName evidence="1">Uncharacterized protein</fullName>
    </submittedName>
</protein>
<dbReference type="AlphaFoldDB" id="A0AAD4X547"/>
<gene>
    <name evidence="1" type="ORF">MKW98_021778</name>
</gene>
<evidence type="ECO:0000313" key="1">
    <source>
        <dbReference type="EMBL" id="KAI3847818.1"/>
    </source>
</evidence>
<name>A0AAD4X547_9MAGN</name>
<keyword evidence="2" id="KW-1185">Reference proteome</keyword>
<reference evidence="1" key="1">
    <citation type="submission" date="2022-04" db="EMBL/GenBank/DDBJ databases">
        <title>A functionally conserved STORR gene fusion in Papaver species that diverged 16.8 million years ago.</title>
        <authorList>
            <person name="Catania T."/>
        </authorList>
    </citation>
    <scope>NUCLEOTIDE SEQUENCE</scope>
    <source>
        <strain evidence="1">S-188037</strain>
    </source>
</reference>
<accession>A0AAD4X547</accession>
<comment type="caution">
    <text evidence="1">The sequence shown here is derived from an EMBL/GenBank/DDBJ whole genome shotgun (WGS) entry which is preliminary data.</text>
</comment>
<feature type="non-terminal residue" evidence="1">
    <location>
        <position position="1"/>
    </location>
</feature>
<organism evidence="1 2">
    <name type="scientific">Papaver atlanticum</name>
    <dbReference type="NCBI Taxonomy" id="357466"/>
    <lineage>
        <taxon>Eukaryota</taxon>
        <taxon>Viridiplantae</taxon>
        <taxon>Streptophyta</taxon>
        <taxon>Embryophyta</taxon>
        <taxon>Tracheophyta</taxon>
        <taxon>Spermatophyta</taxon>
        <taxon>Magnoliopsida</taxon>
        <taxon>Ranunculales</taxon>
        <taxon>Papaveraceae</taxon>
        <taxon>Papaveroideae</taxon>
        <taxon>Papaver</taxon>
    </lineage>
</organism>
<sequence length="76" mass="8791">EKFSRHETLPPLKPDQLEAPIWNFRSSFTRGGRFNLSFHKELLQLILLIRWKIQSEILGHLSQGVTAVAIANRNKP</sequence>